<dbReference type="AlphaFoldDB" id="A0A2T0SAM3"/>
<keyword evidence="1" id="KW-0812">Transmembrane</keyword>
<sequence>MSGESEDLSRLRDEIDQVGKSAAKRVDPGAGALLIAVAVFALLVAELLPWAGEARGWHILLGQIPDGVRVGALPRLFAFAAVVAGVLLSALGLLLRQWVVVWFCALGCFAGSVIGVLSIWMQQTTTSHAPGPGPGPGLIVAVLAMLVLLVRWLKLAASRPGL</sequence>
<name>A0A2T0SAM3_9PSEU</name>
<comment type="caution">
    <text evidence="2">The sequence shown here is derived from an EMBL/GenBank/DDBJ whole genome shotgun (WGS) entry which is preliminary data.</text>
</comment>
<evidence type="ECO:0000313" key="3">
    <source>
        <dbReference type="Proteomes" id="UP000239494"/>
    </source>
</evidence>
<feature type="transmembrane region" description="Helical" evidence="1">
    <location>
        <begin position="100"/>
        <end position="121"/>
    </location>
</feature>
<dbReference type="RefSeq" id="WP_106196796.1">
    <property type="nucleotide sequence ID" value="NZ_PVTF01000024.1"/>
</dbReference>
<dbReference type="OrthoDB" id="4773013at2"/>
<accession>A0A2T0SAM3</accession>
<evidence type="ECO:0000313" key="2">
    <source>
        <dbReference type="EMBL" id="PRY30363.1"/>
    </source>
</evidence>
<organism evidence="2 3">
    <name type="scientific">Umezawaea tangerina</name>
    <dbReference type="NCBI Taxonomy" id="84725"/>
    <lineage>
        <taxon>Bacteria</taxon>
        <taxon>Bacillati</taxon>
        <taxon>Actinomycetota</taxon>
        <taxon>Actinomycetes</taxon>
        <taxon>Pseudonocardiales</taxon>
        <taxon>Pseudonocardiaceae</taxon>
        <taxon>Umezawaea</taxon>
    </lineage>
</organism>
<feature type="transmembrane region" description="Helical" evidence="1">
    <location>
        <begin position="72"/>
        <end position="93"/>
    </location>
</feature>
<dbReference type="EMBL" id="PVTF01000024">
    <property type="protein sequence ID" value="PRY30363.1"/>
    <property type="molecule type" value="Genomic_DNA"/>
</dbReference>
<evidence type="ECO:0000256" key="1">
    <source>
        <dbReference type="SAM" id="Phobius"/>
    </source>
</evidence>
<keyword evidence="1" id="KW-0472">Membrane</keyword>
<feature type="transmembrane region" description="Helical" evidence="1">
    <location>
        <begin position="133"/>
        <end position="153"/>
    </location>
</feature>
<reference evidence="2 3" key="1">
    <citation type="submission" date="2018-03" db="EMBL/GenBank/DDBJ databases">
        <title>Genomic Encyclopedia of Archaeal and Bacterial Type Strains, Phase II (KMG-II): from individual species to whole genera.</title>
        <authorList>
            <person name="Goeker M."/>
        </authorList>
    </citation>
    <scope>NUCLEOTIDE SEQUENCE [LARGE SCALE GENOMIC DNA]</scope>
    <source>
        <strain evidence="2 3">DSM 44720</strain>
    </source>
</reference>
<keyword evidence="1" id="KW-1133">Transmembrane helix</keyword>
<gene>
    <name evidence="2" type="ORF">CLV43_12495</name>
</gene>
<proteinExistence type="predicted"/>
<keyword evidence="3" id="KW-1185">Reference proteome</keyword>
<feature type="transmembrane region" description="Helical" evidence="1">
    <location>
        <begin position="30"/>
        <end position="52"/>
    </location>
</feature>
<dbReference type="Proteomes" id="UP000239494">
    <property type="component" value="Unassembled WGS sequence"/>
</dbReference>
<protein>
    <submittedName>
        <fullName evidence="2">Uncharacterized protein</fullName>
    </submittedName>
</protein>